<dbReference type="Gene3D" id="3.10.450.40">
    <property type="match status" value="1"/>
</dbReference>
<keyword evidence="2" id="KW-1185">Reference proteome</keyword>
<sequence>MDYTVSSSDLIDWNAKGNNRILQNINNIINTVKNEVPYDRLMGRNPKNVDKTNKNRNALIEETYDLIKTYEPRATVKSVEIEDIENLEIKVVVTID</sequence>
<proteinExistence type="predicted"/>
<dbReference type="RefSeq" id="WP_224034683.1">
    <property type="nucleotide sequence ID" value="NZ_AP024849.1"/>
</dbReference>
<dbReference type="Proteomes" id="UP000824633">
    <property type="component" value="Chromosome"/>
</dbReference>
<evidence type="ECO:0000313" key="2">
    <source>
        <dbReference type="Proteomes" id="UP000824633"/>
    </source>
</evidence>
<gene>
    <name evidence="1" type="ORF">psyc5s11_44870</name>
</gene>
<protein>
    <recommendedName>
        <fullName evidence="3">IraD/Gp25-like domain-containing protein</fullName>
    </recommendedName>
</protein>
<dbReference type="EMBL" id="AP024849">
    <property type="protein sequence ID" value="BCZ48420.1"/>
    <property type="molecule type" value="Genomic_DNA"/>
</dbReference>
<dbReference type="SUPFAM" id="SSF160719">
    <property type="entry name" value="gpW/gp25-like"/>
    <property type="match status" value="1"/>
</dbReference>
<evidence type="ECO:0000313" key="1">
    <source>
        <dbReference type="EMBL" id="BCZ48420.1"/>
    </source>
</evidence>
<evidence type="ECO:0008006" key="3">
    <source>
        <dbReference type="Google" id="ProtNLM"/>
    </source>
</evidence>
<reference evidence="2" key="1">
    <citation type="submission" date="2021-07" db="EMBL/GenBank/DDBJ databases">
        <title>Complete genome sequencing of a Clostridium isolate.</title>
        <authorList>
            <person name="Ueki A."/>
            <person name="Tonouchi A."/>
        </authorList>
    </citation>
    <scope>NUCLEOTIDE SEQUENCE [LARGE SCALE GENOMIC DNA]</scope>
    <source>
        <strain evidence="2">C5S11</strain>
    </source>
</reference>
<name>A0ABM7TBG4_9CLOT</name>
<accession>A0ABM7TBG4</accession>
<organism evidence="1 2">
    <name type="scientific">Clostridium gelidum</name>
    <dbReference type="NCBI Taxonomy" id="704125"/>
    <lineage>
        <taxon>Bacteria</taxon>
        <taxon>Bacillati</taxon>
        <taxon>Bacillota</taxon>
        <taxon>Clostridia</taxon>
        <taxon>Eubacteriales</taxon>
        <taxon>Clostridiaceae</taxon>
        <taxon>Clostridium</taxon>
    </lineage>
</organism>